<feature type="disulfide bond" evidence="13">
    <location>
        <begin position="442"/>
        <end position="452"/>
    </location>
</feature>
<feature type="disulfide bond" evidence="13">
    <location>
        <begin position="138"/>
        <end position="148"/>
    </location>
</feature>
<feature type="disulfide bond" evidence="13">
    <location>
        <begin position="842"/>
        <end position="906"/>
    </location>
</feature>
<keyword evidence="17" id="KW-1185">Reference proteome</keyword>
<dbReference type="PROSITE" id="PS50287">
    <property type="entry name" value="SRCR_2"/>
    <property type="match status" value="8"/>
</dbReference>
<dbReference type="PANTHER" id="PTHR19331">
    <property type="entry name" value="SCAVENGER RECEPTOR DOMAIN-CONTAINING"/>
    <property type="match status" value="1"/>
</dbReference>
<accession>A0A8B8TVX6</accession>
<dbReference type="RefSeq" id="XP_032346449.1">
    <property type="nucleotide sequence ID" value="XM_032490558.1"/>
</dbReference>
<feature type="domain" description="SRCR" evidence="16">
    <location>
        <begin position="69"/>
        <end position="169"/>
    </location>
</feature>
<dbReference type="PROSITE" id="PS00420">
    <property type="entry name" value="SRCR_1"/>
    <property type="match status" value="2"/>
</dbReference>
<dbReference type="PRINTS" id="PR00258">
    <property type="entry name" value="SPERACTRCPTR"/>
</dbReference>
<dbReference type="SMART" id="SM00202">
    <property type="entry name" value="SR"/>
    <property type="match status" value="8"/>
</dbReference>
<feature type="disulfide bond" evidence="13">
    <location>
        <begin position="714"/>
        <end position="778"/>
    </location>
</feature>
<feature type="disulfide bond" evidence="13">
    <location>
        <begin position="855"/>
        <end position="916"/>
    </location>
</feature>
<dbReference type="GO" id="GO:0005886">
    <property type="term" value="C:plasma membrane"/>
    <property type="evidence" value="ECO:0007669"/>
    <property type="project" value="UniProtKB-SubCell"/>
</dbReference>
<evidence type="ECO:0000313" key="18">
    <source>
        <dbReference type="RefSeq" id="XP_032346449.1"/>
    </source>
</evidence>
<keyword evidence="8 15" id="KW-1133">Transmembrane helix</keyword>
<evidence type="ECO:0000256" key="15">
    <source>
        <dbReference type="SAM" id="Phobius"/>
    </source>
</evidence>
<evidence type="ECO:0000256" key="13">
    <source>
        <dbReference type="PROSITE-ProRule" id="PRU00196"/>
    </source>
</evidence>
<name>A0A8B8TVX6_CAMFR</name>
<keyword evidence="6" id="KW-0732">Signal</keyword>
<comment type="function">
    <text evidence="12">After shedding, the soluble form (sCD163) may play an anti-inflammatory role.</text>
</comment>
<feature type="disulfide bond" evidence="13">
    <location>
        <begin position="237"/>
        <end position="247"/>
    </location>
</feature>
<evidence type="ECO:0000256" key="4">
    <source>
        <dbReference type="ARBA" id="ARBA00022525"/>
    </source>
</evidence>
<feature type="disulfide bond" evidence="13">
    <location>
        <begin position="411"/>
        <end position="472"/>
    </location>
</feature>
<keyword evidence="10 13" id="KW-1015">Disulfide bond</keyword>
<dbReference type="FunFam" id="3.10.250.10:FF:000038">
    <property type="entry name" value="Scavenger receptor family member expressed on T cells 1"/>
    <property type="match status" value="1"/>
</dbReference>
<comment type="caution">
    <text evidence="13">Lacks conserved residue(s) required for the propagation of feature annotation.</text>
</comment>
<feature type="disulfide bond" evidence="13">
    <location>
        <begin position="622"/>
        <end position="683"/>
    </location>
</feature>
<dbReference type="GO" id="GO:0005737">
    <property type="term" value="C:cytoplasm"/>
    <property type="evidence" value="ECO:0007669"/>
    <property type="project" value="UniProtKB-ARBA"/>
</dbReference>
<feature type="domain" description="SRCR" evidence="16">
    <location>
        <begin position="176"/>
        <end position="268"/>
    </location>
</feature>
<keyword evidence="9 15" id="KW-0472">Membrane</keyword>
<evidence type="ECO:0000256" key="6">
    <source>
        <dbReference type="ARBA" id="ARBA00022729"/>
    </source>
</evidence>
<dbReference type="FunFam" id="3.10.250.10:FF:000033">
    <property type="entry name" value="Scavenger receptor family member expressed on T cells 1"/>
    <property type="match status" value="1"/>
</dbReference>
<evidence type="ECO:0000256" key="5">
    <source>
        <dbReference type="ARBA" id="ARBA00022692"/>
    </source>
</evidence>
<comment type="subcellular location">
    <subcellularLocation>
        <location evidence="1">Cell membrane</location>
        <topology evidence="1">Single-pass type I membrane protein</topology>
    </subcellularLocation>
    <subcellularLocation>
        <location evidence="2">Secreted</location>
    </subcellularLocation>
</comment>
<dbReference type="KEGG" id="cfr:102514442"/>
<dbReference type="InterPro" id="IPR036772">
    <property type="entry name" value="SRCR-like_dom_sf"/>
</dbReference>
<evidence type="ECO:0000256" key="7">
    <source>
        <dbReference type="ARBA" id="ARBA00022737"/>
    </source>
</evidence>
<evidence type="ECO:0000313" key="17">
    <source>
        <dbReference type="Proteomes" id="UP000694856"/>
    </source>
</evidence>
<evidence type="ECO:0000256" key="1">
    <source>
        <dbReference type="ARBA" id="ARBA00004251"/>
    </source>
</evidence>
<feature type="domain" description="SRCR" evidence="16">
    <location>
        <begin position="817"/>
        <end position="917"/>
    </location>
</feature>
<dbReference type="InterPro" id="IPR001190">
    <property type="entry name" value="SRCR"/>
</dbReference>
<dbReference type="Pfam" id="PF00530">
    <property type="entry name" value="SRCR"/>
    <property type="match status" value="8"/>
</dbReference>
<dbReference type="FunFam" id="3.10.250.10:FF:000004">
    <property type="entry name" value="Scavenger receptor cysteine-rich type 1 protein M130"/>
    <property type="match status" value="1"/>
</dbReference>
<feature type="domain" description="SRCR" evidence="16">
    <location>
        <begin position="584"/>
        <end position="684"/>
    </location>
</feature>
<evidence type="ECO:0000256" key="2">
    <source>
        <dbReference type="ARBA" id="ARBA00004613"/>
    </source>
</evidence>
<feature type="disulfide bond" evidence="13">
    <location>
        <begin position="94"/>
        <end position="158"/>
    </location>
</feature>
<feature type="disulfide bond" evidence="13">
    <location>
        <begin position="548"/>
        <end position="558"/>
    </location>
</feature>
<feature type="disulfide bond" evidence="13">
    <location>
        <begin position="107"/>
        <end position="168"/>
    </location>
</feature>
<feature type="disulfide bond" evidence="13">
    <location>
        <begin position="727"/>
        <end position="788"/>
    </location>
</feature>
<keyword evidence="18" id="KW-0675">Receptor</keyword>
<evidence type="ECO:0000256" key="12">
    <source>
        <dbReference type="ARBA" id="ARBA00057499"/>
    </source>
</evidence>
<keyword evidence="5 15" id="KW-0812">Transmembrane</keyword>
<evidence type="ECO:0000256" key="14">
    <source>
        <dbReference type="SAM" id="MobiDB-lite"/>
    </source>
</evidence>
<feature type="domain" description="SRCR" evidence="16">
    <location>
        <begin position="273"/>
        <end position="371"/>
    </location>
</feature>
<feature type="disulfide bond" evidence="13">
    <location>
        <begin position="653"/>
        <end position="663"/>
    </location>
</feature>
<protein>
    <submittedName>
        <fullName evidence="18">Scavenger receptor cysteine-rich domain-containing protein SCART1 isoform X1</fullName>
    </submittedName>
</protein>
<feature type="disulfide bond" evidence="13">
    <location>
        <begin position="342"/>
        <end position="352"/>
    </location>
</feature>
<feature type="compositionally biased region" description="Acidic residues" evidence="14">
    <location>
        <begin position="1015"/>
        <end position="1032"/>
    </location>
</feature>
<feature type="transmembrane region" description="Helical" evidence="15">
    <location>
        <begin position="944"/>
        <end position="965"/>
    </location>
</feature>
<gene>
    <name evidence="18" type="primary">LOC102514442</name>
</gene>
<keyword evidence="4" id="KW-0964">Secreted</keyword>
<proteinExistence type="predicted"/>
<keyword evidence="3" id="KW-1003">Cell membrane</keyword>
<keyword evidence="7" id="KW-0677">Repeat</keyword>
<evidence type="ECO:0000256" key="11">
    <source>
        <dbReference type="ARBA" id="ARBA00023180"/>
    </source>
</evidence>
<feature type="disulfide bond" evidence="13">
    <location>
        <begin position="517"/>
        <end position="578"/>
    </location>
</feature>
<feature type="disulfide bond" evidence="13">
    <location>
        <begin position="398"/>
        <end position="462"/>
    </location>
</feature>
<dbReference type="SUPFAM" id="SSF56487">
    <property type="entry name" value="SRCR-like"/>
    <property type="match status" value="8"/>
</dbReference>
<dbReference type="AlphaFoldDB" id="A0A8B8TVX6"/>
<dbReference type="PANTHER" id="PTHR19331:SF458">
    <property type="entry name" value="SCAVENGER RECEPTOR CYSTEINE-RICH DOMAIN-CONTAINING PROTEIN SCART1"/>
    <property type="match status" value="1"/>
</dbReference>
<dbReference type="FunFam" id="3.10.250.10:FF:000016">
    <property type="entry name" value="Scavenger receptor cysteine-rich protein type 12"/>
    <property type="match status" value="1"/>
</dbReference>
<feature type="disulfide bond" evidence="13">
    <location>
        <begin position="609"/>
        <end position="673"/>
    </location>
</feature>
<evidence type="ECO:0000259" key="16">
    <source>
        <dbReference type="PROSITE" id="PS50287"/>
    </source>
</evidence>
<feature type="region of interest" description="Disordered" evidence="14">
    <location>
        <begin position="1015"/>
        <end position="1035"/>
    </location>
</feature>
<sequence>MRMWAAQGVQGPLLHPSPLWTALRWVGGPGSVLKPWRWPQSNAGVFSAPLLLLLTPIWPVPSAGGPSDLRLAYRHSPCDGVVLVQHKGEWGHVCNQEWTLKEASVVCRQLGCGHAVGAPKYVPLPGEVVQPWLHNVSCRGDESSLWGCSLGAWTQSQCPYEWVVVALCSNGTFQAVRLVQGRSPCAGLPEIRNMNSVDRLCGLHKEEATVFCQELECGPALQAPRQGGGSARKYMTCKGTEPTIRNCRLNNNLRSGCDFQQDAQVVCSGHTEVRLVGGEHPCSGRLEVRRGLTWGTVCDADLDLATAHVVCRELQCGVAVSTPGDAHFGRGSGPVWTEAFHCEGHESLLFHCPRGPGNQCGHGQDAGLRCSEFRLVNGSSGCEGRVELQVQGAWAPLCAAHWDLEDATVLCHQLNCGNTVAIPPGGHFGDGGSAIWPDAFHCVGTEPYLWDCPVSTLGAPACAPGNAAATVCSGLPHALRLRNGQSRCDGRVEVSLDGVWGRVLDDAWDLRSASVVCGQLGCGGAEQTYEAPAPGRGAVPLGLSSTRCLGTETRLAQCNVSVSPLVAAGTSRDAGVVCSGSHRVRLASGPGRCAGRVEVLHGGAWGTVCDDGWDLRDAQVVCRQLGCGHALSAPGAAHFGAGAGRIWMDELGCEGQESALWQCPSRGWGLHDCGHKEDASVVCSELVALRLKGGTGRCAGWLDVFYNGTWGSVCSNALKDTSLSIICKQLACGEQGWLENRPVHTGLGISWVDHIQCRRLRNSTLWQCPSAPWHPRSCVPGEEVWITCAGLSEKMTQDPRETLNCSSTHSCPEEGALRLLGGEDRCSGRVELWHAGSWGTVCDDSWDLADAEVVCRQLGCGRAVDALVGAAFGPGSGPVWLDEVGCRGSEASLRGCPAEPWGRGDCGHKEDAGVRCSGDRETTVLPPASGPPLKPLPAFKAQTLPMTFCLVLSSLLLVISLILGIQWFRGRGACRGSGMLGTLPSEGVYEDIGAVPGGEKDEGPGVSWVLAQEEEYDDAGEPEPGSEEEEAEDRPPLSSVGVHLCALASVALVLLYCSCSRGSAPASPYI</sequence>
<evidence type="ECO:0000256" key="8">
    <source>
        <dbReference type="ARBA" id="ARBA00022989"/>
    </source>
</evidence>
<keyword evidence="11" id="KW-0325">Glycoprotein</keyword>
<feature type="domain" description="SRCR" evidence="16">
    <location>
        <begin position="479"/>
        <end position="579"/>
    </location>
</feature>
<evidence type="ECO:0000256" key="9">
    <source>
        <dbReference type="ARBA" id="ARBA00023136"/>
    </source>
</evidence>
<dbReference type="Proteomes" id="UP000694856">
    <property type="component" value="Chromosome 11"/>
</dbReference>
<organism evidence="17 18">
    <name type="scientific">Camelus ferus</name>
    <name type="common">Wild bactrian camel</name>
    <name type="synonym">Camelus bactrianus ferus</name>
    <dbReference type="NCBI Taxonomy" id="419612"/>
    <lineage>
        <taxon>Eukaryota</taxon>
        <taxon>Metazoa</taxon>
        <taxon>Chordata</taxon>
        <taxon>Craniata</taxon>
        <taxon>Vertebrata</taxon>
        <taxon>Euteleostomi</taxon>
        <taxon>Mammalia</taxon>
        <taxon>Eutheria</taxon>
        <taxon>Laurasiatheria</taxon>
        <taxon>Artiodactyla</taxon>
        <taxon>Tylopoda</taxon>
        <taxon>Camelidae</taxon>
        <taxon>Camelus</taxon>
    </lineage>
</organism>
<feature type="disulfide bond" evidence="13">
    <location>
        <begin position="886"/>
        <end position="896"/>
    </location>
</feature>
<dbReference type="GeneID" id="102514442"/>
<reference evidence="18" key="1">
    <citation type="submission" date="2025-08" db="UniProtKB">
        <authorList>
            <consortium name="RefSeq"/>
        </authorList>
    </citation>
    <scope>IDENTIFICATION</scope>
    <source>
        <tissue evidence="18">Ear skin</tissue>
    </source>
</reference>
<evidence type="ECO:0000256" key="10">
    <source>
        <dbReference type="ARBA" id="ARBA00023157"/>
    </source>
</evidence>
<feature type="domain" description="SRCR" evidence="16">
    <location>
        <begin position="373"/>
        <end position="473"/>
    </location>
</feature>
<dbReference type="Gene3D" id="3.10.250.10">
    <property type="entry name" value="SRCR-like domain"/>
    <property type="match status" value="8"/>
</dbReference>
<evidence type="ECO:0000256" key="3">
    <source>
        <dbReference type="ARBA" id="ARBA00022475"/>
    </source>
</evidence>
<dbReference type="GO" id="GO:0005576">
    <property type="term" value="C:extracellular region"/>
    <property type="evidence" value="ECO:0007669"/>
    <property type="project" value="UniProtKB-SubCell"/>
</dbReference>
<dbReference type="FunFam" id="3.10.250.10:FF:000002">
    <property type="entry name" value="Scavenger receptor cysteine-rich type 1 protein M130"/>
    <property type="match status" value="3"/>
</dbReference>
<dbReference type="FunFam" id="3.10.250.10:FF:000012">
    <property type="entry name" value="CD163 molecule like 1"/>
    <property type="match status" value="1"/>
</dbReference>
<feature type="domain" description="SRCR" evidence="16">
    <location>
        <begin position="689"/>
        <end position="789"/>
    </location>
</feature>